<dbReference type="PROSITE" id="PS51194">
    <property type="entry name" value="HELICASE_CTER"/>
    <property type="match status" value="1"/>
</dbReference>
<dbReference type="CDD" id="cd18791">
    <property type="entry name" value="SF2_C_RHA"/>
    <property type="match status" value="1"/>
</dbReference>
<dbReference type="AlphaFoldDB" id="A0A6P8G0X7"/>
<dbReference type="FunFam" id="1.20.120.1080:FF:000010">
    <property type="entry name" value="ATP-dependent RNA helicase DQX1 isoform X1"/>
    <property type="match status" value="1"/>
</dbReference>
<accession>A0A6P8G0X7</accession>
<dbReference type="CTD" id="165545"/>
<evidence type="ECO:0000256" key="1">
    <source>
        <dbReference type="ARBA" id="ARBA00004123"/>
    </source>
</evidence>
<keyword evidence="8" id="KW-0347">Helicase</keyword>
<dbReference type="GO" id="GO:0005524">
    <property type="term" value="F:ATP binding"/>
    <property type="evidence" value="ECO:0007669"/>
    <property type="project" value="UniProtKB-KW"/>
</dbReference>
<proteinExistence type="predicted"/>
<name>A0A6P8G0X7_CLUHA</name>
<evidence type="ECO:0000256" key="4">
    <source>
        <dbReference type="ARBA" id="ARBA00023242"/>
    </source>
</evidence>
<dbReference type="FunFam" id="3.40.50.300:FF:002125">
    <property type="entry name" value="ATP-dependent helicase HrpB"/>
    <property type="match status" value="1"/>
</dbReference>
<feature type="domain" description="Helicase C-terminal" evidence="6">
    <location>
        <begin position="276"/>
        <end position="469"/>
    </location>
</feature>
<reference evidence="8" key="1">
    <citation type="submission" date="2025-08" db="UniProtKB">
        <authorList>
            <consortium name="RefSeq"/>
        </authorList>
    </citation>
    <scope>IDENTIFICATION</scope>
</reference>
<dbReference type="OrthoDB" id="10253254at2759"/>
<dbReference type="GeneID" id="105891031"/>
<evidence type="ECO:0000256" key="3">
    <source>
        <dbReference type="ARBA" id="ARBA00022840"/>
    </source>
</evidence>
<dbReference type="InterPro" id="IPR011709">
    <property type="entry name" value="DEAD-box_helicase_OB_fold"/>
</dbReference>
<evidence type="ECO:0000256" key="5">
    <source>
        <dbReference type="SAM" id="MobiDB-lite"/>
    </source>
</evidence>
<dbReference type="SUPFAM" id="SSF52540">
    <property type="entry name" value="P-loop containing nucleoside triphosphate hydrolases"/>
    <property type="match status" value="1"/>
</dbReference>
<dbReference type="Pfam" id="PF04408">
    <property type="entry name" value="WHD_HA2"/>
    <property type="match status" value="1"/>
</dbReference>
<dbReference type="PANTHER" id="PTHR18934">
    <property type="entry name" value="ATP-DEPENDENT RNA HELICASE"/>
    <property type="match status" value="1"/>
</dbReference>
<keyword evidence="7" id="KW-1185">Reference proteome</keyword>
<dbReference type="Gene3D" id="1.20.120.1080">
    <property type="match status" value="1"/>
</dbReference>
<organism evidence="7 8">
    <name type="scientific">Clupea harengus</name>
    <name type="common">Atlantic herring</name>
    <dbReference type="NCBI Taxonomy" id="7950"/>
    <lineage>
        <taxon>Eukaryota</taxon>
        <taxon>Metazoa</taxon>
        <taxon>Chordata</taxon>
        <taxon>Craniata</taxon>
        <taxon>Vertebrata</taxon>
        <taxon>Euteleostomi</taxon>
        <taxon>Actinopterygii</taxon>
        <taxon>Neopterygii</taxon>
        <taxon>Teleostei</taxon>
        <taxon>Clupei</taxon>
        <taxon>Clupeiformes</taxon>
        <taxon>Clupeoidei</taxon>
        <taxon>Clupeidae</taxon>
        <taxon>Clupea</taxon>
    </lineage>
</organism>
<dbReference type="InterPro" id="IPR007502">
    <property type="entry name" value="Helicase-assoc_dom"/>
</dbReference>
<dbReference type="SMART" id="SM00847">
    <property type="entry name" value="HA2"/>
    <property type="match status" value="1"/>
</dbReference>
<dbReference type="Proteomes" id="UP000515152">
    <property type="component" value="Chromosome 12"/>
</dbReference>
<evidence type="ECO:0000313" key="7">
    <source>
        <dbReference type="Proteomes" id="UP000515152"/>
    </source>
</evidence>
<feature type="compositionally biased region" description="Basic and acidic residues" evidence="5">
    <location>
        <begin position="759"/>
        <end position="773"/>
    </location>
</feature>
<dbReference type="Gene3D" id="3.40.50.300">
    <property type="entry name" value="P-loop containing nucleotide triphosphate hydrolases"/>
    <property type="match status" value="2"/>
</dbReference>
<feature type="region of interest" description="Disordered" evidence="5">
    <location>
        <begin position="1"/>
        <end position="47"/>
    </location>
</feature>
<feature type="compositionally biased region" description="Low complexity" evidence="5">
    <location>
        <begin position="13"/>
        <end position="29"/>
    </location>
</feature>
<evidence type="ECO:0000313" key="8">
    <source>
        <dbReference type="RefSeq" id="XP_031433668.1"/>
    </source>
</evidence>
<feature type="compositionally biased region" description="Acidic residues" evidence="5">
    <location>
        <begin position="30"/>
        <end position="46"/>
    </location>
</feature>
<sequence length="781" mass="85470">MSSASAVPPPPGSGVAPPLDTLSVSSLLSDDLEGEGEGAEEGELGDLEVNPYDGLPFSSRYYSLLEQRRHLPVWSLKYSLLEHLEEHSMVVLSAPSGSGKSTQVPQWGVEYALSQQFADGLVCCCQPYAAAACSLALRVADEMDLSLGLEVGYRVPHDDGCTPDTLLRFETDDLLLGDMMSDPLLRQYGVLVLDEVQERTLATDVLLGLLRDVCRQREELRVVVLSHPKAAPAIAAFLGENVPLLALPPPEDPPSLETVYRDPPAGREPAAVSCHMVLDLHRRGEEGDIIVFLPSAQDIEECAALLEKECVALSPQLGSLRVQPLHARLGGATQHVYDSEAEVQEGNAEGLEGGSELEVAGPTLRRRVILTDALGEASFSMPGVRYVIDTGLLLKTVYSPQIRADSQILRPISKHQADMRTERINSSLPGLCIRMYPQSLYEEGMPASRCPSVVEDNLSHLVLLLKRLDIADMGQCKFLDRPAPEALMQALEDLDYLAALDDDGNLSEVGIIMSELPLEPSLAKALIAACEFDCVSELLTIAAMLTAPPCFLTPPPNKEEAAATHRRTLLHPEGDHLTLINVYNAYIQHNEDEAWCATNYINASALQLAVVIRAELLEVMQRIELPVSPPAFGCQDNSTNIKRALISGFFLKVAHDVDGSGNYLLLTHRHVAHLHPFSSYRCRRPQPSPPTWVLYHDFTISHDNCICTVSEIHPHMLVELAPTYYLGNLPSSEGRDFLMELRQSLLPPDDPDEGGTEGAKCRDEVASDSRNQDSTEMCLLQ</sequence>
<keyword evidence="3" id="KW-0067">ATP-binding</keyword>
<keyword evidence="2" id="KW-0547">Nucleotide-binding</keyword>
<dbReference type="PANTHER" id="PTHR18934:SF108">
    <property type="entry name" value="ATP-DEPENDENT RNA HELICASE DQX1"/>
    <property type="match status" value="1"/>
</dbReference>
<dbReference type="GO" id="GO:0005681">
    <property type="term" value="C:spliceosomal complex"/>
    <property type="evidence" value="ECO:0007669"/>
    <property type="project" value="TreeGrafter"/>
</dbReference>
<dbReference type="RefSeq" id="XP_031433668.1">
    <property type="nucleotide sequence ID" value="XM_031577808.2"/>
</dbReference>
<dbReference type="InterPro" id="IPR014001">
    <property type="entry name" value="Helicase_ATP-bd"/>
</dbReference>
<evidence type="ECO:0000259" key="6">
    <source>
        <dbReference type="PROSITE" id="PS51194"/>
    </source>
</evidence>
<keyword evidence="4" id="KW-0539">Nucleus</keyword>
<feature type="region of interest" description="Disordered" evidence="5">
    <location>
        <begin position="744"/>
        <end position="781"/>
    </location>
</feature>
<dbReference type="KEGG" id="char:105891031"/>
<keyword evidence="8" id="KW-0378">Hydrolase</keyword>
<dbReference type="Pfam" id="PF21010">
    <property type="entry name" value="HA2_C"/>
    <property type="match status" value="1"/>
</dbReference>
<comment type="subcellular location">
    <subcellularLocation>
        <location evidence="1">Nucleus</location>
    </subcellularLocation>
</comment>
<protein>
    <submittedName>
        <fullName evidence="8">ATP-dependent RNA helicase DQX1</fullName>
    </submittedName>
</protein>
<dbReference type="InterPro" id="IPR027417">
    <property type="entry name" value="P-loop_NTPase"/>
</dbReference>
<dbReference type="InterPro" id="IPR001650">
    <property type="entry name" value="Helicase_C-like"/>
</dbReference>
<dbReference type="GO" id="GO:0003723">
    <property type="term" value="F:RNA binding"/>
    <property type="evidence" value="ECO:0007669"/>
    <property type="project" value="TreeGrafter"/>
</dbReference>
<dbReference type="SMART" id="SM00487">
    <property type="entry name" value="DEXDc"/>
    <property type="match status" value="1"/>
</dbReference>
<dbReference type="InterPro" id="IPR048333">
    <property type="entry name" value="HA2_WH"/>
</dbReference>
<dbReference type="GO" id="GO:0004386">
    <property type="term" value="F:helicase activity"/>
    <property type="evidence" value="ECO:0007669"/>
    <property type="project" value="UniProtKB-KW"/>
</dbReference>
<gene>
    <name evidence="8" type="primary">dqx1</name>
</gene>
<evidence type="ECO:0000256" key="2">
    <source>
        <dbReference type="ARBA" id="ARBA00022741"/>
    </source>
</evidence>
<dbReference type="Pfam" id="PF07717">
    <property type="entry name" value="OB_NTP_bind"/>
    <property type="match status" value="1"/>
</dbReference>